<accession>A0ABR0YVR6</accession>
<keyword evidence="4" id="KW-0677">Repeat</keyword>
<evidence type="ECO:0000256" key="6">
    <source>
        <dbReference type="ARBA" id="ARBA00023242"/>
    </source>
</evidence>
<sequence>MPVMQFVNCTVPGLSYRPRLSVSMASRKQKRVLRYVEEGSLLKLKSYLRKHPDIELNFTKGSKGRTPLHLACSLGDDAVLRLLLKWGADPLSKDRKGDTPLHLAANRALKHGKRAYDDLVVPLRKRCPVAMETPNRAGVTPQDTLQWMKEEQFQKSPGRGESSKKADPEKEWRNKLFGECQDEFFETFGQYEEDLSWEERESENFVDWADRIRQEYGRKRAQSEREAAGAASGSQKKNRKKESESEARSRLEFQAKLEAEHAAYLARAARKEEEIRKGKKERYEEKCTATFRGESESRLGYSDIPWPSPLGSVQEMVAVMLHGVDRVNKTAFRKFLMRQQTLWHPDKFAQRCGARLEEGDRGRILDTVTALSQELNKLAENAK</sequence>
<feature type="repeat" description="ANK" evidence="9">
    <location>
        <begin position="63"/>
        <end position="95"/>
    </location>
</feature>
<evidence type="ECO:0000256" key="5">
    <source>
        <dbReference type="ARBA" id="ARBA00023043"/>
    </source>
</evidence>
<dbReference type="Proteomes" id="UP001369086">
    <property type="component" value="Unassembled WGS sequence"/>
</dbReference>
<evidence type="ECO:0000313" key="12">
    <source>
        <dbReference type="Proteomes" id="UP001369086"/>
    </source>
</evidence>
<comment type="caution">
    <text evidence="11">The sequence shown here is derived from an EMBL/GenBank/DDBJ whole genome shotgun (WGS) entry which is preliminary data.</text>
</comment>
<evidence type="ECO:0000313" key="11">
    <source>
        <dbReference type="EMBL" id="KAK6476494.1"/>
    </source>
</evidence>
<dbReference type="InterPro" id="IPR002110">
    <property type="entry name" value="Ankyrin_rpt"/>
</dbReference>
<dbReference type="Pfam" id="PF12796">
    <property type="entry name" value="Ank_2"/>
    <property type="match status" value="1"/>
</dbReference>
<dbReference type="PANTHER" id="PTHR15263:SF1">
    <property type="entry name" value="NF-KAPPA-B INHIBITOR-LIKE PROTEIN 1"/>
    <property type="match status" value="1"/>
</dbReference>
<evidence type="ECO:0000256" key="3">
    <source>
        <dbReference type="ARBA" id="ARBA00022553"/>
    </source>
</evidence>
<dbReference type="PROSITE" id="PS50088">
    <property type="entry name" value="ANK_REPEAT"/>
    <property type="match status" value="1"/>
</dbReference>
<keyword evidence="12" id="KW-1185">Reference proteome</keyword>
<feature type="compositionally biased region" description="Basic and acidic residues" evidence="10">
    <location>
        <begin position="218"/>
        <end position="227"/>
    </location>
</feature>
<protein>
    <recommendedName>
        <fullName evidence="2">NF-kappa-B inhibitor-like protein 1</fullName>
    </recommendedName>
    <alternativeName>
        <fullName evidence="7">Inhibitor of kappa B-like protein</fullName>
    </alternativeName>
    <alternativeName>
        <fullName evidence="8">Nuclear factor of kappa light polypeptide gene enhancer in B-cells inhibitor-like 1</fullName>
    </alternativeName>
</protein>
<evidence type="ECO:0000256" key="8">
    <source>
        <dbReference type="ARBA" id="ARBA00030802"/>
    </source>
</evidence>
<dbReference type="EMBL" id="JAHFZB010000022">
    <property type="protein sequence ID" value="KAK6476494.1"/>
    <property type="molecule type" value="Genomic_DNA"/>
</dbReference>
<dbReference type="InterPro" id="IPR038753">
    <property type="entry name" value="NFKBIL1"/>
</dbReference>
<keyword evidence="3" id="KW-0597">Phosphoprotein</keyword>
<evidence type="ECO:0000256" key="10">
    <source>
        <dbReference type="SAM" id="MobiDB-lite"/>
    </source>
</evidence>
<evidence type="ECO:0000256" key="1">
    <source>
        <dbReference type="ARBA" id="ARBA00004123"/>
    </source>
</evidence>
<keyword evidence="5 9" id="KW-0040">ANK repeat</keyword>
<evidence type="ECO:0000256" key="4">
    <source>
        <dbReference type="ARBA" id="ARBA00022737"/>
    </source>
</evidence>
<dbReference type="PROSITE" id="PS50297">
    <property type="entry name" value="ANK_REP_REGION"/>
    <property type="match status" value="1"/>
</dbReference>
<keyword evidence="6" id="KW-0539">Nucleus</keyword>
<dbReference type="SMART" id="SM00248">
    <property type="entry name" value="ANK"/>
    <property type="match status" value="2"/>
</dbReference>
<feature type="region of interest" description="Disordered" evidence="10">
    <location>
        <begin position="218"/>
        <end position="248"/>
    </location>
</feature>
<evidence type="ECO:0000256" key="2">
    <source>
        <dbReference type="ARBA" id="ARBA00014259"/>
    </source>
</evidence>
<evidence type="ECO:0000256" key="7">
    <source>
        <dbReference type="ARBA" id="ARBA00030621"/>
    </source>
</evidence>
<dbReference type="InterPro" id="IPR036770">
    <property type="entry name" value="Ankyrin_rpt-contain_sf"/>
</dbReference>
<reference evidence="11 12" key="1">
    <citation type="submission" date="2021-05" db="EMBL/GenBank/DDBJ databases">
        <authorList>
            <person name="Zahm M."/>
            <person name="Klopp C."/>
            <person name="Cabau C."/>
            <person name="Kuhl H."/>
            <person name="Suciu R."/>
            <person name="Ciorpac M."/>
            <person name="Holostenco D."/>
            <person name="Gessner J."/>
            <person name="Wuertz S."/>
            <person name="Hohne C."/>
            <person name="Stock M."/>
            <person name="Gislard M."/>
            <person name="Lluch J."/>
            <person name="Milhes M."/>
            <person name="Lampietro C."/>
            <person name="Lopez Roques C."/>
            <person name="Donnadieu C."/>
            <person name="Du K."/>
            <person name="Schartl M."/>
            <person name="Guiguen Y."/>
        </authorList>
    </citation>
    <scope>NUCLEOTIDE SEQUENCE [LARGE SCALE GENOMIC DNA]</scope>
    <source>
        <strain evidence="11">Hh-F2</strain>
        <tissue evidence="11">Blood</tissue>
    </source>
</reference>
<dbReference type="Gene3D" id="1.25.40.20">
    <property type="entry name" value="Ankyrin repeat-containing domain"/>
    <property type="match status" value="1"/>
</dbReference>
<dbReference type="PANTHER" id="PTHR15263">
    <property type="entry name" value="I-KAPPA-B-LIKE PROTEIN IKBL"/>
    <property type="match status" value="1"/>
</dbReference>
<dbReference type="SUPFAM" id="SSF48403">
    <property type="entry name" value="Ankyrin repeat"/>
    <property type="match status" value="1"/>
</dbReference>
<name>A0ABR0YVR6_HUSHU</name>
<comment type="subcellular location">
    <subcellularLocation>
        <location evidence="1">Nucleus</location>
    </subcellularLocation>
</comment>
<organism evidence="11 12">
    <name type="scientific">Huso huso</name>
    <name type="common">Beluga</name>
    <name type="synonym">Acipenser huso</name>
    <dbReference type="NCBI Taxonomy" id="61971"/>
    <lineage>
        <taxon>Eukaryota</taxon>
        <taxon>Metazoa</taxon>
        <taxon>Chordata</taxon>
        <taxon>Craniata</taxon>
        <taxon>Vertebrata</taxon>
        <taxon>Euteleostomi</taxon>
        <taxon>Actinopterygii</taxon>
        <taxon>Chondrostei</taxon>
        <taxon>Acipenseriformes</taxon>
        <taxon>Acipenseridae</taxon>
        <taxon>Huso</taxon>
    </lineage>
</organism>
<evidence type="ECO:0000256" key="9">
    <source>
        <dbReference type="PROSITE-ProRule" id="PRU00023"/>
    </source>
</evidence>
<gene>
    <name evidence="11" type="ORF">HHUSO_G22905</name>
</gene>
<proteinExistence type="predicted"/>